<reference evidence="1" key="2">
    <citation type="submission" date="2022-06" db="UniProtKB">
        <authorList>
            <consortium name="EnsemblMetazoa"/>
        </authorList>
    </citation>
    <scope>IDENTIFICATION</scope>
</reference>
<proteinExistence type="predicted"/>
<dbReference type="EMBL" id="CMVM020000019">
    <property type="status" value="NOT_ANNOTATED_CDS"/>
    <property type="molecule type" value="Genomic_DNA"/>
</dbReference>
<dbReference type="AlphaFoldDB" id="A0A8R1TPI5"/>
<evidence type="ECO:0000313" key="2">
    <source>
        <dbReference type="Proteomes" id="UP000024404"/>
    </source>
</evidence>
<sequence>MDEKQIKPNKILVIVGLTTTWVMRPLFTDHLFCLMGDRMNQHRKRVVMTMTMTMMRLIIISQTIMNKIENGKHINKKKTSELKKSETYLLIYTIILPALQNSCRRIIFLLRSSLSSLLRNMLI</sequence>
<name>A0A8R1TPI5_ONCVO</name>
<evidence type="ECO:0000313" key="1">
    <source>
        <dbReference type="EnsemblMetazoa" id="OVOC167.1"/>
    </source>
</evidence>
<reference evidence="2" key="1">
    <citation type="submission" date="2013-10" db="EMBL/GenBank/DDBJ databases">
        <title>Genome sequencing of Onchocerca volvulus.</title>
        <authorList>
            <person name="Cotton J."/>
            <person name="Tsai J."/>
            <person name="Stanley E."/>
            <person name="Tracey A."/>
            <person name="Holroyd N."/>
            <person name="Lustigman S."/>
            <person name="Berriman M."/>
        </authorList>
    </citation>
    <scope>NUCLEOTIDE SEQUENCE</scope>
</reference>
<organism evidence="1 2">
    <name type="scientific">Onchocerca volvulus</name>
    <dbReference type="NCBI Taxonomy" id="6282"/>
    <lineage>
        <taxon>Eukaryota</taxon>
        <taxon>Metazoa</taxon>
        <taxon>Ecdysozoa</taxon>
        <taxon>Nematoda</taxon>
        <taxon>Chromadorea</taxon>
        <taxon>Rhabditida</taxon>
        <taxon>Spirurina</taxon>
        <taxon>Spiruromorpha</taxon>
        <taxon>Filarioidea</taxon>
        <taxon>Onchocercidae</taxon>
        <taxon>Onchocerca</taxon>
    </lineage>
</organism>
<accession>A0A8R1TPI5</accession>
<dbReference type="Proteomes" id="UP000024404">
    <property type="component" value="Unassembled WGS sequence"/>
</dbReference>
<protein>
    <submittedName>
        <fullName evidence="1">Uncharacterized protein</fullName>
    </submittedName>
</protein>
<dbReference type="EnsemblMetazoa" id="OVOC167.1">
    <property type="protein sequence ID" value="OVOC167.1"/>
    <property type="gene ID" value="WBGene00236976"/>
</dbReference>
<keyword evidence="2" id="KW-1185">Reference proteome</keyword>